<dbReference type="AlphaFoldDB" id="A0A7W4PLV7"/>
<dbReference type="Proteomes" id="UP000578030">
    <property type="component" value="Unassembled WGS sequence"/>
</dbReference>
<evidence type="ECO:0000313" key="2">
    <source>
        <dbReference type="Proteomes" id="UP000578030"/>
    </source>
</evidence>
<protein>
    <submittedName>
        <fullName evidence="1">Uncharacterized protein</fullName>
    </submittedName>
</protein>
<keyword evidence="2" id="KW-1185">Reference proteome</keyword>
<sequence length="200" mass="23031">MDVLLISDSIPFQNHEILPLEDESGVNGAIFYTDDTTLLKRLTDETMQRIGKNLKWGETGPLLLTRLLPGKENRPRLSRQDMFYPISHSDIYKVLLPEFRDECSEKCMNAITVHLFNNILVRLGYWKDVAPPMGSFLYEHLAACNALGYFAATYPEDVMRHVIENFRFRLNGKALGIKSIIKEVIPSVGRTYRTYYPKQV</sequence>
<proteinExistence type="predicted"/>
<accession>A0A7W4PLV7</accession>
<comment type="caution">
    <text evidence="1">The sequence shown here is derived from an EMBL/GenBank/DDBJ whole genome shotgun (WGS) entry which is preliminary data.</text>
</comment>
<name>A0A7W4PLV7_9PROT</name>
<evidence type="ECO:0000313" key="1">
    <source>
        <dbReference type="EMBL" id="MBB2202540.1"/>
    </source>
</evidence>
<organism evidence="1 2">
    <name type="scientific">Gluconacetobacter tumulisoli</name>
    <dbReference type="NCBI Taxonomy" id="1286189"/>
    <lineage>
        <taxon>Bacteria</taxon>
        <taxon>Pseudomonadati</taxon>
        <taxon>Pseudomonadota</taxon>
        <taxon>Alphaproteobacteria</taxon>
        <taxon>Acetobacterales</taxon>
        <taxon>Acetobacteraceae</taxon>
        <taxon>Gluconacetobacter</taxon>
    </lineage>
</organism>
<dbReference type="EMBL" id="JABEQM010000011">
    <property type="protein sequence ID" value="MBB2202540.1"/>
    <property type="molecule type" value="Genomic_DNA"/>
</dbReference>
<reference evidence="1 2" key="1">
    <citation type="submission" date="2020-04" db="EMBL/GenBank/DDBJ databases">
        <title>Description of novel Gluconacetobacter.</title>
        <authorList>
            <person name="Sombolestani A."/>
        </authorList>
    </citation>
    <scope>NUCLEOTIDE SEQUENCE [LARGE SCALE GENOMIC DNA]</scope>
    <source>
        <strain evidence="1 2">LMG 27802</strain>
    </source>
</reference>
<gene>
    <name evidence="1" type="ORF">HLH28_13325</name>
</gene>